<sequence>MEARKRNRVCCHAMFFWLYALVWLVAGATVGARYLMMREVTCVQYVKCPEFGRKYGEGQCILFADPSGTTTIGQKEWSSPSIKFNQACWTDGFYLTGLNPRIVRNVTIGILSGLPVVYLIALFCLKRRLSEEKIEKLTHAGPPNQTVEKDWDNAFGSMCCFYALIFVIYAGAMIYFGVFDLNHRKVRCLSYDEKYYGGVKWVDNVGTTAVYPVADTSYQPSVLPADCWINNETVSFYDPNTYYVAGAIIFGSVMGVAIFVHCLLVYYANGFAEPDVKGEPLIAPVV</sequence>
<feature type="transmembrane region" description="Helical" evidence="1">
    <location>
        <begin position="159"/>
        <end position="179"/>
    </location>
</feature>
<reference evidence="2" key="1">
    <citation type="submission" date="2018-10" db="EMBL/GenBank/DDBJ databases">
        <title>Hidden diversity of soil giant viruses.</title>
        <authorList>
            <person name="Schulz F."/>
            <person name="Alteio L."/>
            <person name="Goudeau D."/>
            <person name="Ryan E.M."/>
            <person name="Malmstrom R.R."/>
            <person name="Blanchard J."/>
            <person name="Woyke T."/>
        </authorList>
    </citation>
    <scope>NUCLEOTIDE SEQUENCE</scope>
    <source>
        <strain evidence="2">HYV1</strain>
    </source>
</reference>
<keyword evidence="1" id="KW-0472">Membrane</keyword>
<keyword evidence="1" id="KW-1133">Transmembrane helix</keyword>
<organism evidence="2">
    <name type="scientific">Hyperionvirus sp</name>
    <dbReference type="NCBI Taxonomy" id="2487770"/>
    <lineage>
        <taxon>Viruses</taxon>
        <taxon>Varidnaviria</taxon>
        <taxon>Bamfordvirae</taxon>
        <taxon>Nucleocytoviricota</taxon>
        <taxon>Megaviricetes</taxon>
        <taxon>Imitervirales</taxon>
        <taxon>Mimiviridae</taxon>
        <taxon>Klosneuvirinae</taxon>
    </lineage>
</organism>
<name>A0A3G5AB57_9VIRU</name>
<keyword evidence="1" id="KW-0812">Transmembrane</keyword>
<gene>
    <name evidence="2" type="ORF">Hyperionvirus26_5</name>
</gene>
<dbReference type="EMBL" id="MK072408">
    <property type="protein sequence ID" value="AYV84450.1"/>
    <property type="molecule type" value="Genomic_DNA"/>
</dbReference>
<feature type="transmembrane region" description="Helical" evidence="1">
    <location>
        <begin position="102"/>
        <end position="125"/>
    </location>
</feature>
<proteinExistence type="predicted"/>
<evidence type="ECO:0000313" key="2">
    <source>
        <dbReference type="EMBL" id="AYV84450.1"/>
    </source>
</evidence>
<feature type="transmembrane region" description="Helical" evidence="1">
    <location>
        <begin position="242"/>
        <end position="267"/>
    </location>
</feature>
<feature type="transmembrane region" description="Helical" evidence="1">
    <location>
        <begin position="12"/>
        <end position="36"/>
    </location>
</feature>
<evidence type="ECO:0000256" key="1">
    <source>
        <dbReference type="SAM" id="Phobius"/>
    </source>
</evidence>
<protein>
    <submittedName>
        <fullName evidence="2">Uncharacterized protein</fullName>
    </submittedName>
</protein>
<accession>A0A3G5AB57</accession>